<evidence type="ECO:0000256" key="1">
    <source>
        <dbReference type="ARBA" id="ARBA00004613"/>
    </source>
</evidence>
<dbReference type="SUPFAM" id="SSF52374">
    <property type="entry name" value="Nucleotidylyl transferase"/>
    <property type="match status" value="1"/>
</dbReference>
<dbReference type="PANTHER" id="PTHR12039:SF0">
    <property type="entry name" value="NICOTINAMIDE-NUCLEOTIDE ADENYLYLTRANSFERASE"/>
    <property type="match status" value="1"/>
</dbReference>
<dbReference type="PRINTS" id="PR01857">
    <property type="entry name" value="ADAMTSFAMILY"/>
</dbReference>
<name>A0A0R3TCI0_RODNA</name>
<gene>
    <name evidence="3" type="ORF">HNAJ_LOCUS4767</name>
</gene>
<evidence type="ECO:0000313" key="3">
    <source>
        <dbReference type="EMBL" id="VDO00627.1"/>
    </source>
</evidence>
<organism evidence="5">
    <name type="scientific">Rodentolepis nana</name>
    <name type="common">Dwarf tapeworm</name>
    <name type="synonym">Hymenolepis nana</name>
    <dbReference type="NCBI Taxonomy" id="102285"/>
    <lineage>
        <taxon>Eukaryota</taxon>
        <taxon>Metazoa</taxon>
        <taxon>Spiralia</taxon>
        <taxon>Lophotrochozoa</taxon>
        <taxon>Platyhelminthes</taxon>
        <taxon>Cestoda</taxon>
        <taxon>Eucestoda</taxon>
        <taxon>Cyclophyllidea</taxon>
        <taxon>Hymenolepididae</taxon>
        <taxon>Rodentolepis</taxon>
    </lineage>
</organism>
<proteinExistence type="predicted"/>
<keyword evidence="4" id="KW-1185">Reference proteome</keyword>
<evidence type="ECO:0000256" key="2">
    <source>
        <dbReference type="ARBA" id="ARBA00022525"/>
    </source>
</evidence>
<dbReference type="WBParaSite" id="HNAJ_0000476901-mRNA-1">
    <property type="protein sequence ID" value="HNAJ_0000476901-mRNA-1"/>
    <property type="gene ID" value="HNAJ_0000476901"/>
</dbReference>
<dbReference type="GO" id="GO:0005576">
    <property type="term" value="C:extracellular region"/>
    <property type="evidence" value="ECO:0007669"/>
    <property type="project" value="UniProtKB-SubCell"/>
</dbReference>
<evidence type="ECO:0000313" key="5">
    <source>
        <dbReference type="WBParaSite" id="HNAJ_0000476901-mRNA-1"/>
    </source>
</evidence>
<dbReference type="OrthoDB" id="422187at2759"/>
<dbReference type="GO" id="GO:0000309">
    <property type="term" value="F:nicotinamide-nucleotide adenylyltransferase activity"/>
    <property type="evidence" value="ECO:0007669"/>
    <property type="project" value="TreeGrafter"/>
</dbReference>
<comment type="subcellular location">
    <subcellularLocation>
        <location evidence="1">Secreted</location>
    </subcellularLocation>
</comment>
<keyword evidence="2" id="KW-0964">Secreted</keyword>
<dbReference type="GO" id="GO:0030198">
    <property type="term" value="P:extracellular matrix organization"/>
    <property type="evidence" value="ECO:0007669"/>
    <property type="project" value="InterPro"/>
</dbReference>
<reference evidence="3 4" key="2">
    <citation type="submission" date="2018-11" db="EMBL/GenBank/DDBJ databases">
        <authorList>
            <consortium name="Pathogen Informatics"/>
        </authorList>
    </citation>
    <scope>NUCLEOTIDE SEQUENCE [LARGE SCALE GENOMIC DNA]</scope>
</reference>
<dbReference type="Gene3D" id="2.60.120.830">
    <property type="match status" value="1"/>
</dbReference>
<dbReference type="STRING" id="102285.A0A0R3TCI0"/>
<dbReference type="GO" id="GO:0009435">
    <property type="term" value="P:NAD+ biosynthetic process"/>
    <property type="evidence" value="ECO:0007669"/>
    <property type="project" value="TreeGrafter"/>
</dbReference>
<sequence>MIIDLYPHAFQNVILVTEWSQNGLSATIVRRALARGQSVRYLVPDAVLEEIYARGLYGASRPSRPSFLLLVPPSTSAPETTSPPALVQTQKQVALPKTLLEPKSPKSAEDVEGECTQQLRHPTCVRVPLDSQHAKAGCDRVLGSRMQTDNCNVCGGDNSTCYAVSGNFQHNDALAPGAKPVGSSA</sequence>
<protein>
    <submittedName>
        <fullName evidence="5">Zeta_toxin domain-containing protein</fullName>
    </submittedName>
</protein>
<dbReference type="InterPro" id="IPR014729">
    <property type="entry name" value="Rossmann-like_a/b/a_fold"/>
</dbReference>
<dbReference type="GO" id="GO:0004515">
    <property type="term" value="F:nicotinate-nucleotide adenylyltransferase activity"/>
    <property type="evidence" value="ECO:0007669"/>
    <property type="project" value="TreeGrafter"/>
</dbReference>
<dbReference type="InterPro" id="IPR013273">
    <property type="entry name" value="ADAMTS/ADAMTS-like"/>
</dbReference>
<dbReference type="InterPro" id="IPR051182">
    <property type="entry name" value="Euk_NMN_adenylyltrnsfrase"/>
</dbReference>
<dbReference type="PANTHER" id="PTHR12039">
    <property type="entry name" value="NICOTINAMIDE MONONUCLEOTIDE ADENYLYLTRANSFERASE"/>
    <property type="match status" value="1"/>
</dbReference>
<reference evidence="5" key="1">
    <citation type="submission" date="2017-02" db="UniProtKB">
        <authorList>
            <consortium name="WormBaseParasite"/>
        </authorList>
    </citation>
    <scope>IDENTIFICATION</scope>
</reference>
<dbReference type="AlphaFoldDB" id="A0A0R3TCI0"/>
<dbReference type="EMBL" id="UZAE01003612">
    <property type="protein sequence ID" value="VDO00627.1"/>
    <property type="molecule type" value="Genomic_DNA"/>
</dbReference>
<evidence type="ECO:0000313" key="4">
    <source>
        <dbReference type="Proteomes" id="UP000278807"/>
    </source>
</evidence>
<accession>A0A0R3TCI0</accession>
<dbReference type="Proteomes" id="UP000278807">
    <property type="component" value="Unassembled WGS sequence"/>
</dbReference>
<dbReference type="Gene3D" id="3.40.50.620">
    <property type="entry name" value="HUPs"/>
    <property type="match status" value="1"/>
</dbReference>